<evidence type="ECO:0000256" key="1">
    <source>
        <dbReference type="ARBA" id="ARBA00004651"/>
    </source>
</evidence>
<accession>A0ABT9E5M6</accession>
<evidence type="ECO:0000256" key="5">
    <source>
        <dbReference type="ARBA" id="ARBA00022989"/>
    </source>
</evidence>
<organism evidence="9 10">
    <name type="scientific">Paracraurococcus lichenis</name>
    <dbReference type="NCBI Taxonomy" id="3064888"/>
    <lineage>
        <taxon>Bacteria</taxon>
        <taxon>Pseudomonadati</taxon>
        <taxon>Pseudomonadota</taxon>
        <taxon>Alphaproteobacteria</taxon>
        <taxon>Acetobacterales</taxon>
        <taxon>Roseomonadaceae</taxon>
        <taxon>Paracraurococcus</taxon>
    </lineage>
</organism>
<proteinExistence type="inferred from homology"/>
<dbReference type="Proteomes" id="UP001243009">
    <property type="component" value="Unassembled WGS sequence"/>
</dbReference>
<dbReference type="Gene3D" id="1.10.3720.10">
    <property type="entry name" value="MetI-like"/>
    <property type="match status" value="1"/>
</dbReference>
<dbReference type="PROSITE" id="PS50928">
    <property type="entry name" value="ABC_TM1"/>
    <property type="match status" value="1"/>
</dbReference>
<keyword evidence="2 7" id="KW-0813">Transport</keyword>
<evidence type="ECO:0000313" key="10">
    <source>
        <dbReference type="Proteomes" id="UP001243009"/>
    </source>
</evidence>
<dbReference type="Pfam" id="PF00528">
    <property type="entry name" value="BPD_transp_1"/>
    <property type="match status" value="1"/>
</dbReference>
<keyword evidence="4 7" id="KW-0812">Transmembrane</keyword>
<dbReference type="RefSeq" id="WP_305106328.1">
    <property type="nucleotide sequence ID" value="NZ_JAUTWS010000029.1"/>
</dbReference>
<reference evidence="9 10" key="1">
    <citation type="submission" date="2023-08" db="EMBL/GenBank/DDBJ databases">
        <title>The draft genome sequence of Paracraurococcus sp. LOR1-02.</title>
        <authorList>
            <person name="Kingkaew E."/>
            <person name="Tanasupawat S."/>
        </authorList>
    </citation>
    <scope>NUCLEOTIDE SEQUENCE [LARGE SCALE GENOMIC DNA]</scope>
    <source>
        <strain evidence="9 10">LOR1-02</strain>
    </source>
</reference>
<feature type="domain" description="ABC transmembrane type-1" evidence="8">
    <location>
        <begin position="84"/>
        <end position="264"/>
    </location>
</feature>
<comment type="similarity">
    <text evidence="7">Belongs to the binding-protein-dependent transport system permease family.</text>
</comment>
<dbReference type="SUPFAM" id="SSF161098">
    <property type="entry name" value="MetI-like"/>
    <property type="match status" value="1"/>
</dbReference>
<feature type="transmembrane region" description="Helical" evidence="7">
    <location>
        <begin position="91"/>
        <end position="112"/>
    </location>
</feature>
<name>A0ABT9E5M6_9PROT</name>
<dbReference type="InterPro" id="IPR035906">
    <property type="entry name" value="MetI-like_sf"/>
</dbReference>
<evidence type="ECO:0000259" key="8">
    <source>
        <dbReference type="PROSITE" id="PS50928"/>
    </source>
</evidence>
<feature type="transmembrane region" description="Helical" evidence="7">
    <location>
        <begin position="245"/>
        <end position="267"/>
    </location>
</feature>
<evidence type="ECO:0000256" key="4">
    <source>
        <dbReference type="ARBA" id="ARBA00022692"/>
    </source>
</evidence>
<dbReference type="CDD" id="cd06261">
    <property type="entry name" value="TM_PBP2"/>
    <property type="match status" value="1"/>
</dbReference>
<comment type="subcellular location">
    <subcellularLocation>
        <location evidence="1 7">Cell membrane</location>
        <topology evidence="1 7">Multi-pass membrane protein</topology>
    </subcellularLocation>
</comment>
<dbReference type="EMBL" id="JAUTWS010000029">
    <property type="protein sequence ID" value="MDO9711469.1"/>
    <property type="molecule type" value="Genomic_DNA"/>
</dbReference>
<feature type="transmembrane region" description="Helical" evidence="7">
    <location>
        <begin position="150"/>
        <end position="169"/>
    </location>
</feature>
<evidence type="ECO:0000256" key="7">
    <source>
        <dbReference type="RuleBase" id="RU363032"/>
    </source>
</evidence>
<feature type="transmembrane region" description="Helical" evidence="7">
    <location>
        <begin position="124"/>
        <end position="144"/>
    </location>
</feature>
<evidence type="ECO:0000313" key="9">
    <source>
        <dbReference type="EMBL" id="MDO9711469.1"/>
    </source>
</evidence>
<keyword evidence="5 7" id="KW-1133">Transmembrane helix</keyword>
<protein>
    <submittedName>
        <fullName evidence="9">ABC transporter permease</fullName>
    </submittedName>
</protein>
<comment type="caution">
    <text evidence="9">The sequence shown here is derived from an EMBL/GenBank/DDBJ whole genome shotgun (WGS) entry which is preliminary data.</text>
</comment>
<dbReference type="PANTHER" id="PTHR30151:SF38">
    <property type="entry name" value="ALIPHATIC SULFONATES TRANSPORT PERMEASE PROTEIN SSUC-RELATED"/>
    <property type="match status" value="1"/>
</dbReference>
<evidence type="ECO:0000256" key="2">
    <source>
        <dbReference type="ARBA" id="ARBA00022448"/>
    </source>
</evidence>
<dbReference type="InterPro" id="IPR000515">
    <property type="entry name" value="MetI-like"/>
</dbReference>
<sequence>MSEAVRPAPALHRAAAEVAVSRRPALAPARLPPGGMLLGPVLLVALWEAASQFGWLSPRLLAAPSTAVATGIVLLRDGVLAEHFLASAQRAYAGLAIGIALGLILALLAGLTRTGEALLDGLVQIKRAVPTLALIPLAILWLGIGDGMKVALIASACLIPVYINTHAALRGIDQRYVELARSLELNRATFLRRVALPGALPGFFTGLRLAVTTCWTALVVLEQINTTEGIGYLMNRARDYGQTEIIVVGLAVYAVLGLASDAAVRALERRALRYRRSFGS</sequence>
<keyword evidence="3" id="KW-1003">Cell membrane</keyword>
<keyword evidence="10" id="KW-1185">Reference proteome</keyword>
<keyword evidence="6 7" id="KW-0472">Membrane</keyword>
<evidence type="ECO:0000256" key="6">
    <source>
        <dbReference type="ARBA" id="ARBA00023136"/>
    </source>
</evidence>
<gene>
    <name evidence="9" type="ORF">Q7A36_24190</name>
</gene>
<evidence type="ECO:0000256" key="3">
    <source>
        <dbReference type="ARBA" id="ARBA00022475"/>
    </source>
</evidence>
<dbReference type="PANTHER" id="PTHR30151">
    <property type="entry name" value="ALKANE SULFONATE ABC TRANSPORTER-RELATED, MEMBRANE SUBUNIT"/>
    <property type="match status" value="1"/>
</dbReference>